<gene>
    <name evidence="1" type="ORF">SBF1_1470009</name>
</gene>
<dbReference type="Proteomes" id="UP000238916">
    <property type="component" value="Unassembled WGS sequence"/>
</dbReference>
<evidence type="ECO:0000313" key="1">
    <source>
        <dbReference type="EMBL" id="SPF35259.1"/>
    </source>
</evidence>
<dbReference type="EMBL" id="OMOF01000054">
    <property type="protein sequence ID" value="SPF35259.1"/>
    <property type="molecule type" value="Genomic_DNA"/>
</dbReference>
<organism evidence="1 2">
    <name type="scientific">Candidatus Desulfosporosinus infrequens</name>
    <dbReference type="NCBI Taxonomy" id="2043169"/>
    <lineage>
        <taxon>Bacteria</taxon>
        <taxon>Bacillati</taxon>
        <taxon>Bacillota</taxon>
        <taxon>Clostridia</taxon>
        <taxon>Eubacteriales</taxon>
        <taxon>Desulfitobacteriaceae</taxon>
        <taxon>Desulfosporosinus</taxon>
    </lineage>
</organism>
<proteinExistence type="predicted"/>
<dbReference type="AlphaFoldDB" id="A0A2U3K6I2"/>
<accession>A0A2U3K6I2</accession>
<reference evidence="2" key="1">
    <citation type="submission" date="2018-02" db="EMBL/GenBank/DDBJ databases">
        <authorList>
            <person name="Hausmann B."/>
        </authorList>
    </citation>
    <scope>NUCLEOTIDE SEQUENCE [LARGE SCALE GENOMIC DNA]</scope>
    <source>
        <strain evidence="2">Peat soil MAG SbF1</strain>
    </source>
</reference>
<evidence type="ECO:0000313" key="2">
    <source>
        <dbReference type="Proteomes" id="UP000238916"/>
    </source>
</evidence>
<name>A0A2U3K6I2_9FIRM</name>
<protein>
    <submittedName>
        <fullName evidence="1">Uncharacterized protein</fullName>
    </submittedName>
</protein>
<sequence length="48" mass="5645">MWGHLAKPASLDITGINYMYPLYPLYPLYTLIEKSYITVLMSYIYPLI</sequence>